<gene>
    <name evidence="10" type="ORF">KI387_010384</name>
</gene>
<keyword evidence="2" id="KW-0645">Protease</keyword>
<dbReference type="SUPFAM" id="SSF52743">
    <property type="entry name" value="Subtilisin-like"/>
    <property type="match status" value="1"/>
</dbReference>
<evidence type="ECO:0000256" key="1">
    <source>
        <dbReference type="ARBA" id="ARBA00011073"/>
    </source>
</evidence>
<evidence type="ECO:0000256" key="6">
    <source>
        <dbReference type="PROSITE-ProRule" id="PRU01240"/>
    </source>
</evidence>
<dbReference type="InterPro" id="IPR034197">
    <property type="entry name" value="Peptidases_S8_3"/>
</dbReference>
<keyword evidence="5" id="KW-0720">Serine protease</keyword>
<feature type="signal peptide" evidence="7">
    <location>
        <begin position="1"/>
        <end position="25"/>
    </location>
</feature>
<reference evidence="10 11" key="1">
    <citation type="journal article" date="2021" name="Nat. Plants">
        <title>The Taxus genome provides insights into paclitaxel biosynthesis.</title>
        <authorList>
            <person name="Xiong X."/>
            <person name="Gou J."/>
            <person name="Liao Q."/>
            <person name="Li Y."/>
            <person name="Zhou Q."/>
            <person name="Bi G."/>
            <person name="Li C."/>
            <person name="Du R."/>
            <person name="Wang X."/>
            <person name="Sun T."/>
            <person name="Guo L."/>
            <person name="Liang H."/>
            <person name="Lu P."/>
            <person name="Wu Y."/>
            <person name="Zhang Z."/>
            <person name="Ro D.K."/>
            <person name="Shang Y."/>
            <person name="Huang S."/>
            <person name="Yan J."/>
        </authorList>
    </citation>
    <scope>NUCLEOTIDE SEQUENCE [LARGE SCALE GENOMIC DNA]</scope>
    <source>
        <strain evidence="10">Ta-2019</strain>
    </source>
</reference>
<keyword evidence="3 7" id="KW-0732">Signal</keyword>
<evidence type="ECO:0000256" key="3">
    <source>
        <dbReference type="ARBA" id="ARBA00022729"/>
    </source>
</evidence>
<dbReference type="PANTHER" id="PTHR10795">
    <property type="entry name" value="PROPROTEIN CONVERTASE SUBTILISIN/KEXIN"/>
    <property type="match status" value="1"/>
</dbReference>
<dbReference type="AlphaFoldDB" id="A0AA38FKT4"/>
<dbReference type="EMBL" id="JAHRHJ020000008">
    <property type="protein sequence ID" value="KAH9305980.1"/>
    <property type="molecule type" value="Genomic_DNA"/>
</dbReference>
<organism evidence="10 11">
    <name type="scientific">Taxus chinensis</name>
    <name type="common">Chinese yew</name>
    <name type="synonym">Taxus wallichiana var. chinensis</name>
    <dbReference type="NCBI Taxonomy" id="29808"/>
    <lineage>
        <taxon>Eukaryota</taxon>
        <taxon>Viridiplantae</taxon>
        <taxon>Streptophyta</taxon>
        <taxon>Embryophyta</taxon>
        <taxon>Tracheophyta</taxon>
        <taxon>Spermatophyta</taxon>
        <taxon>Pinopsida</taxon>
        <taxon>Pinidae</taxon>
        <taxon>Conifers II</taxon>
        <taxon>Cupressales</taxon>
        <taxon>Taxaceae</taxon>
        <taxon>Taxus</taxon>
    </lineage>
</organism>
<dbReference type="CDD" id="cd04852">
    <property type="entry name" value="Peptidases_S8_3"/>
    <property type="match status" value="1"/>
</dbReference>
<evidence type="ECO:0000313" key="11">
    <source>
        <dbReference type="Proteomes" id="UP000824469"/>
    </source>
</evidence>
<evidence type="ECO:0000256" key="2">
    <source>
        <dbReference type="ARBA" id="ARBA00022670"/>
    </source>
</evidence>
<dbReference type="InterPro" id="IPR045051">
    <property type="entry name" value="SBT"/>
</dbReference>
<sequence>MANPFGARFALAVFPILLALSAAMSEDIIRKPYIVHMEKSMKPHQFILHEHWYASLINELTSGTDAESLLLYTYDILLHGFAAILTSAEADALQTRKGCLAVIPSSVVKIHTTRSPHFLGLSGQDGNLWLRSHYGKDVIVGVLDSGIWPESESFHDGGLEPVPSKWKGTCESGYEANYGRLGKSEYKSARDNHGHGTHTAATVAGSPVEGASFSGFANGTATGMAPQARLAIYKVLWGRIDGDGTDIAAAMEKAVADGVDIISMSIGGPDMPFFQDSTAIIAFKAMEKGVFVSASAGNEGPVPYSVSNTAPWMTTVGASTVDREFPGPVMLGNMEIYRGTSTLYRPNVGEIDGNGRIPLVYLSQKRKLQALRGRALSILQRREHISGVARRGIRYKVRDINVVSSRQWNCGAHAKRASIVESCVIKSALMTSAYVRDNRNQLIRDRVFLEGRRSIRFGRRSCKPQCCGGSGAGV</sequence>
<dbReference type="InterPro" id="IPR015500">
    <property type="entry name" value="Peptidase_S8_subtilisin-rel"/>
</dbReference>
<dbReference type="InterPro" id="IPR010259">
    <property type="entry name" value="S8pro/Inhibitor_I9"/>
</dbReference>
<name>A0AA38FKT4_TAXCH</name>
<dbReference type="Pfam" id="PF00082">
    <property type="entry name" value="Peptidase_S8"/>
    <property type="match status" value="1"/>
</dbReference>
<dbReference type="Gene3D" id="3.30.70.80">
    <property type="entry name" value="Peptidase S8 propeptide/proteinase inhibitor I9"/>
    <property type="match status" value="1"/>
</dbReference>
<dbReference type="PROSITE" id="PS51892">
    <property type="entry name" value="SUBTILASE"/>
    <property type="match status" value="1"/>
</dbReference>
<feature type="chain" id="PRO_5041322862" evidence="7">
    <location>
        <begin position="26"/>
        <end position="474"/>
    </location>
</feature>
<protein>
    <submittedName>
        <fullName evidence="10">Uncharacterized protein</fullName>
    </submittedName>
</protein>
<dbReference type="GO" id="GO:0004252">
    <property type="term" value="F:serine-type endopeptidase activity"/>
    <property type="evidence" value="ECO:0007669"/>
    <property type="project" value="InterPro"/>
</dbReference>
<keyword evidence="11" id="KW-1185">Reference proteome</keyword>
<accession>A0AA38FKT4</accession>
<feature type="domain" description="Inhibitor I9" evidence="9">
    <location>
        <begin position="33"/>
        <end position="111"/>
    </location>
</feature>
<dbReference type="InterPro" id="IPR000209">
    <property type="entry name" value="Peptidase_S8/S53_dom"/>
</dbReference>
<feature type="domain" description="Peptidase S8/S53" evidence="8">
    <location>
        <begin position="135"/>
        <end position="321"/>
    </location>
</feature>
<dbReference type="Gene3D" id="3.40.50.200">
    <property type="entry name" value="Peptidase S8/S53 domain"/>
    <property type="match status" value="1"/>
</dbReference>
<comment type="similarity">
    <text evidence="1 6">Belongs to the peptidase S8 family.</text>
</comment>
<evidence type="ECO:0000259" key="8">
    <source>
        <dbReference type="Pfam" id="PF00082"/>
    </source>
</evidence>
<comment type="caution">
    <text evidence="6">Lacks conserved residue(s) required for the propagation of feature annotation.</text>
</comment>
<evidence type="ECO:0000259" key="9">
    <source>
        <dbReference type="Pfam" id="PF05922"/>
    </source>
</evidence>
<proteinExistence type="inferred from homology"/>
<evidence type="ECO:0000256" key="4">
    <source>
        <dbReference type="ARBA" id="ARBA00022801"/>
    </source>
</evidence>
<comment type="caution">
    <text evidence="10">The sequence shown here is derived from an EMBL/GenBank/DDBJ whole genome shotgun (WGS) entry which is preliminary data.</text>
</comment>
<dbReference type="Proteomes" id="UP000824469">
    <property type="component" value="Unassembled WGS sequence"/>
</dbReference>
<evidence type="ECO:0000256" key="5">
    <source>
        <dbReference type="ARBA" id="ARBA00022825"/>
    </source>
</evidence>
<keyword evidence="4" id="KW-0378">Hydrolase</keyword>
<dbReference type="GO" id="GO:0006508">
    <property type="term" value="P:proteolysis"/>
    <property type="evidence" value="ECO:0007669"/>
    <property type="project" value="UniProtKB-KW"/>
</dbReference>
<dbReference type="FunFam" id="3.30.70.80:FF:000003">
    <property type="entry name" value="Subtilisin-like protease SBT1.9"/>
    <property type="match status" value="1"/>
</dbReference>
<evidence type="ECO:0000256" key="7">
    <source>
        <dbReference type="SAM" id="SignalP"/>
    </source>
</evidence>
<evidence type="ECO:0000313" key="10">
    <source>
        <dbReference type="EMBL" id="KAH9305980.1"/>
    </source>
</evidence>
<dbReference type="InterPro" id="IPR037045">
    <property type="entry name" value="S8pro/Inhibitor_I9_sf"/>
</dbReference>
<dbReference type="InterPro" id="IPR036852">
    <property type="entry name" value="Peptidase_S8/S53_dom_sf"/>
</dbReference>
<dbReference type="Pfam" id="PF05922">
    <property type="entry name" value="Inhibitor_I9"/>
    <property type="match status" value="1"/>
</dbReference>
<dbReference type="PRINTS" id="PR00723">
    <property type="entry name" value="SUBTILISIN"/>
</dbReference>